<reference evidence="2 3" key="1">
    <citation type="submission" date="2018-05" db="EMBL/GenBank/DDBJ databases">
        <title>Evolution of GPA BGCs.</title>
        <authorList>
            <person name="Waglechner N."/>
            <person name="Wright G.D."/>
        </authorList>
    </citation>
    <scope>NUCLEOTIDE SEQUENCE [LARGE SCALE GENOMIC DNA]</scope>
    <source>
        <strain evidence="2 3">A82846</strain>
    </source>
</reference>
<comment type="caution">
    <text evidence="2">The sequence shown here is derived from an EMBL/GenBank/DDBJ whole genome shotgun (WGS) entry which is preliminary data.</text>
</comment>
<dbReference type="EMBL" id="QHKI01000159">
    <property type="protein sequence ID" value="RSM57759.1"/>
    <property type="molecule type" value="Genomic_DNA"/>
</dbReference>
<name>A0A428XR29_KIBAR</name>
<evidence type="ECO:0000313" key="3">
    <source>
        <dbReference type="Proteomes" id="UP000287547"/>
    </source>
</evidence>
<evidence type="ECO:0000313" key="2">
    <source>
        <dbReference type="EMBL" id="RSM57759.1"/>
    </source>
</evidence>
<protein>
    <submittedName>
        <fullName evidence="2">Oxidoreductase</fullName>
    </submittedName>
</protein>
<dbReference type="AlphaFoldDB" id="A0A428XR29"/>
<evidence type="ECO:0000256" key="1">
    <source>
        <dbReference type="SAM" id="MobiDB-lite"/>
    </source>
</evidence>
<sequence length="111" mass="13030">MGIFDKLRRKPRPGVTRTATSKDTDHLAEWARSRRGVEAYLEPRTNVTHTTVVLVAFDGEWTRRRIENDEAAYHLGKKLGIPVYDTNKVGYPQRMREYTRRKAEEDKRRNA</sequence>
<accession>A0A428XR29</accession>
<gene>
    <name evidence="2" type="ORF">DMH04_56590</name>
</gene>
<dbReference type="OrthoDB" id="5192422at2"/>
<proteinExistence type="predicted"/>
<feature type="region of interest" description="Disordered" evidence="1">
    <location>
        <begin position="1"/>
        <end position="27"/>
    </location>
</feature>
<dbReference type="Proteomes" id="UP000287547">
    <property type="component" value="Unassembled WGS sequence"/>
</dbReference>
<dbReference type="RefSeq" id="WP_037259246.1">
    <property type="nucleotide sequence ID" value="NZ_QHKI01000159.1"/>
</dbReference>
<organism evidence="2 3">
    <name type="scientific">Kibdelosporangium aridum</name>
    <dbReference type="NCBI Taxonomy" id="2030"/>
    <lineage>
        <taxon>Bacteria</taxon>
        <taxon>Bacillati</taxon>
        <taxon>Actinomycetota</taxon>
        <taxon>Actinomycetes</taxon>
        <taxon>Pseudonocardiales</taxon>
        <taxon>Pseudonocardiaceae</taxon>
        <taxon>Kibdelosporangium</taxon>
    </lineage>
</organism>